<accession>A0A1C4VKP0</accession>
<gene>
    <name evidence="4" type="ORF">GA0070563_102349</name>
</gene>
<evidence type="ECO:0000256" key="3">
    <source>
        <dbReference type="SAM" id="SignalP"/>
    </source>
</evidence>
<feature type="signal peptide" evidence="3">
    <location>
        <begin position="1"/>
        <end position="27"/>
    </location>
</feature>
<feature type="compositionally biased region" description="Low complexity" evidence="1">
    <location>
        <begin position="169"/>
        <end position="182"/>
    </location>
</feature>
<feature type="transmembrane region" description="Helical" evidence="2">
    <location>
        <begin position="249"/>
        <end position="268"/>
    </location>
</feature>
<keyword evidence="2" id="KW-0812">Transmembrane</keyword>
<dbReference type="EMBL" id="FMCT01000002">
    <property type="protein sequence ID" value="SCE84516.1"/>
    <property type="molecule type" value="Genomic_DNA"/>
</dbReference>
<organism evidence="4 5">
    <name type="scientific">Micromonospora carbonacea</name>
    <dbReference type="NCBI Taxonomy" id="47853"/>
    <lineage>
        <taxon>Bacteria</taxon>
        <taxon>Bacillati</taxon>
        <taxon>Actinomycetota</taxon>
        <taxon>Actinomycetes</taxon>
        <taxon>Micromonosporales</taxon>
        <taxon>Micromonosporaceae</taxon>
        <taxon>Micromonospora</taxon>
    </lineage>
</organism>
<evidence type="ECO:0000256" key="2">
    <source>
        <dbReference type="SAM" id="Phobius"/>
    </source>
</evidence>
<dbReference type="InterPro" id="IPR027273">
    <property type="entry name" value="Neocarzinostatin-like"/>
</dbReference>
<keyword evidence="3" id="KW-0732">Signal</keyword>
<keyword evidence="2" id="KW-1133">Transmembrane helix</keyword>
<evidence type="ECO:0000313" key="5">
    <source>
        <dbReference type="Proteomes" id="UP000183585"/>
    </source>
</evidence>
<reference evidence="5" key="1">
    <citation type="submission" date="2016-06" db="EMBL/GenBank/DDBJ databases">
        <authorList>
            <person name="Varghese N."/>
            <person name="Submissions Spin"/>
        </authorList>
    </citation>
    <scope>NUCLEOTIDE SEQUENCE [LARGE SCALE GENOMIC DNA]</scope>
    <source>
        <strain evidence="5">DSM 43168</strain>
    </source>
</reference>
<evidence type="ECO:0000256" key="1">
    <source>
        <dbReference type="SAM" id="MobiDB-lite"/>
    </source>
</evidence>
<keyword evidence="2" id="KW-0472">Membrane</keyword>
<feature type="chain" id="PRO_5008705994" description="Neocarzinostatin family protein" evidence="3">
    <location>
        <begin position="28"/>
        <end position="277"/>
    </location>
</feature>
<name>A0A1C4VKP0_9ACTN</name>
<feature type="region of interest" description="Disordered" evidence="1">
    <location>
        <begin position="169"/>
        <end position="218"/>
    </location>
</feature>
<sequence length="277" mass="26613">MRALRRAVLTAALITLGVAAGAAPAHAGTGRGSGGQALTVTPSGGVARSGASVTVSGTGYDVTKGIYVAFCVDNGAGVAPSPCGGGADTTGSTGASHWISSNPPSYGEGLAKPYGTGGSFRVTLTVGTRIGDVDCTVRRCVVATRADHTRPADRSQDVRVPITFAAAATPARSSAAPATTGAAGPGGAGPTARTTTTTVPPAATAAAPGTAAPAGSVAPAPTGTGGAVAAGTDPAAQVTRVSAASGIGGWWLAALALPLLGLTLLAGLRRRRRRAAP</sequence>
<evidence type="ECO:0008006" key="6">
    <source>
        <dbReference type="Google" id="ProtNLM"/>
    </source>
</evidence>
<dbReference type="AlphaFoldDB" id="A0A1C4VKP0"/>
<feature type="compositionally biased region" description="Low complexity" evidence="1">
    <location>
        <begin position="190"/>
        <end position="218"/>
    </location>
</feature>
<dbReference type="Gene3D" id="2.60.40.230">
    <property type="entry name" value="Neocarzinostatin-like"/>
    <property type="match status" value="1"/>
</dbReference>
<dbReference type="Proteomes" id="UP000183585">
    <property type="component" value="Unassembled WGS sequence"/>
</dbReference>
<protein>
    <recommendedName>
        <fullName evidence="6">Neocarzinostatin family protein</fullName>
    </recommendedName>
</protein>
<keyword evidence="5" id="KW-1185">Reference proteome</keyword>
<dbReference type="SUPFAM" id="SSF49319">
    <property type="entry name" value="Actinoxanthin-like"/>
    <property type="match status" value="1"/>
</dbReference>
<evidence type="ECO:0000313" key="4">
    <source>
        <dbReference type="EMBL" id="SCE84516.1"/>
    </source>
</evidence>
<proteinExistence type="predicted"/>
<dbReference type="RefSeq" id="WP_074473159.1">
    <property type="nucleotide sequence ID" value="NZ_FMCT01000002.1"/>
</dbReference>